<proteinExistence type="predicted"/>
<dbReference type="EMBL" id="LLXI01001641">
    <property type="protein sequence ID" value="PKY54603.1"/>
    <property type="molecule type" value="Genomic_DNA"/>
</dbReference>
<protein>
    <submittedName>
        <fullName evidence="1">Uncharacterized protein</fullName>
    </submittedName>
</protein>
<sequence>MITDLLIIEQVINATGKGAYRSVKKILKYIIPLYVEKEILDPAIPTIHLRISDDRLIGFNTANSNNFCPWCEITKNQCKNGQNNWIISKSMSSLNENLTTYFGHKLHLLFNMISLKNHVLDKLHIMLYITDHLWKFEFWNIHGTNNWNYTSLIDDDKLCVLQNFNLTKLFDPECATLIKSLWDRFAKLYDLLKEKKTDPQYFHLKVKAWYKLFLKKMVIDFKTNTILE</sequence>
<keyword evidence="2" id="KW-1185">Reference proteome</keyword>
<organism evidence="1 2">
    <name type="scientific">Rhizophagus irregularis</name>
    <dbReference type="NCBI Taxonomy" id="588596"/>
    <lineage>
        <taxon>Eukaryota</taxon>
        <taxon>Fungi</taxon>
        <taxon>Fungi incertae sedis</taxon>
        <taxon>Mucoromycota</taxon>
        <taxon>Glomeromycotina</taxon>
        <taxon>Glomeromycetes</taxon>
        <taxon>Glomerales</taxon>
        <taxon>Glomeraceae</taxon>
        <taxon>Rhizophagus</taxon>
    </lineage>
</organism>
<evidence type="ECO:0000313" key="1">
    <source>
        <dbReference type="EMBL" id="PKY54603.1"/>
    </source>
</evidence>
<evidence type="ECO:0000313" key="2">
    <source>
        <dbReference type="Proteomes" id="UP000234323"/>
    </source>
</evidence>
<dbReference type="VEuPathDB" id="FungiDB:RhiirA1_450830"/>
<dbReference type="AlphaFoldDB" id="A0A2I1H6V6"/>
<comment type="caution">
    <text evidence="1">The sequence shown here is derived from an EMBL/GenBank/DDBJ whole genome shotgun (WGS) entry which is preliminary data.</text>
</comment>
<name>A0A2I1H6V6_9GLOM</name>
<gene>
    <name evidence="1" type="ORF">RhiirA4_473496</name>
</gene>
<accession>A0A2I1H6V6</accession>
<dbReference type="Proteomes" id="UP000234323">
    <property type="component" value="Unassembled WGS sequence"/>
</dbReference>
<reference evidence="1 2" key="1">
    <citation type="submission" date="2015-10" db="EMBL/GenBank/DDBJ databases">
        <title>Genome analyses suggest a sexual origin of heterokaryosis in a supposedly ancient asexual fungus.</title>
        <authorList>
            <person name="Ropars J."/>
            <person name="Sedzielewska K."/>
            <person name="Noel J."/>
            <person name="Charron P."/>
            <person name="Farinelli L."/>
            <person name="Marton T."/>
            <person name="Kruger M."/>
            <person name="Pelin A."/>
            <person name="Brachmann A."/>
            <person name="Corradi N."/>
        </authorList>
    </citation>
    <scope>NUCLEOTIDE SEQUENCE [LARGE SCALE GENOMIC DNA]</scope>
    <source>
        <strain evidence="1 2">A4</strain>
    </source>
</reference>